<dbReference type="PROSITE" id="PS01153">
    <property type="entry name" value="NOL1_NOP2_SUN"/>
    <property type="match status" value="1"/>
</dbReference>
<feature type="binding site" evidence="14">
    <location>
        <position position="334"/>
    </location>
    <ligand>
        <name>S-adenosyl-L-methionine</name>
        <dbReference type="ChEBI" id="CHEBI:59789"/>
    </ligand>
</feature>
<dbReference type="STRING" id="632773.BBEV_1877"/>
<comment type="subcellular location">
    <subcellularLocation>
        <location evidence="2">Cytoplasm</location>
    </subcellularLocation>
</comment>
<evidence type="ECO:0000256" key="8">
    <source>
        <dbReference type="ARBA" id="ARBA00022679"/>
    </source>
</evidence>
<feature type="binding site" evidence="14">
    <location>
        <begin position="264"/>
        <end position="270"/>
    </location>
    <ligand>
        <name>S-adenosyl-L-methionine</name>
        <dbReference type="ChEBI" id="CHEBI:59789"/>
    </ligand>
</feature>
<evidence type="ECO:0000256" key="2">
    <source>
        <dbReference type="ARBA" id="ARBA00004496"/>
    </source>
</evidence>
<evidence type="ECO:0000256" key="13">
    <source>
        <dbReference type="ARBA" id="ARBA00047283"/>
    </source>
</evidence>
<dbReference type="InterPro" id="IPR004573">
    <property type="entry name" value="rRNA_ssu_MeTfrase_B"/>
</dbReference>
<keyword evidence="7 14" id="KW-0489">Methyltransferase</keyword>
<evidence type="ECO:0000313" key="16">
    <source>
        <dbReference type="EMBL" id="AOM83238.1"/>
    </source>
</evidence>
<sequence>MNNQIRTGNVRNAALDVLIKIAKQQAYSHLLIDETVKKKELSEKDIPLLTEMVYGTLQYQRKLDFYIGGYSKKPLDKLENWVLILLRLSVYQMVYLDRVPDHAVLNEAVMIAGKRGHKGISGMVNGILRAIQREGLPDTSGISPEFRKIAIETSHPDWMIKRWIEQYGEEIARRIAEGNLSYPITSARVNTLLTVREELIKEWVDSGMNCEAGPWLDESIRVTKGVISKTQAFKEGRCSIQDEGSMLVTQLLNPQPRERVLDACAAPGGKSSHIAERMDNQGELISLDIHEHKVKLIQSQAERLGISMIQPVLQDARTVSTAFEEASFDRILLDVPCSGLGVIQRKPDLKWSKSEQDIERLTVIQRDILDHVWPLLKSGGIMVYSTCTVDREENENQVKDFLKKHPDAIIEPGFEKRLPEEIRTSPMANETGIQLIPAQYGTDGFYMTAILKQ</sequence>
<dbReference type="SUPFAM" id="SSF48013">
    <property type="entry name" value="NusB-like"/>
    <property type="match status" value="1"/>
</dbReference>
<evidence type="ECO:0000256" key="10">
    <source>
        <dbReference type="ARBA" id="ARBA00022884"/>
    </source>
</evidence>
<keyword evidence="8 14" id="KW-0808">Transferase</keyword>
<evidence type="ECO:0000256" key="5">
    <source>
        <dbReference type="ARBA" id="ARBA00022490"/>
    </source>
</evidence>
<dbReference type="PATRIC" id="fig|632773.3.peg.1966"/>
<evidence type="ECO:0000256" key="7">
    <source>
        <dbReference type="ARBA" id="ARBA00022603"/>
    </source>
</evidence>
<dbReference type="Pfam" id="PF22458">
    <property type="entry name" value="RsmF-B_ferredox"/>
    <property type="match status" value="1"/>
</dbReference>
<feature type="active site" description="Nucleophile" evidence="14">
    <location>
        <position position="387"/>
    </location>
</feature>
<dbReference type="FunFam" id="3.40.50.150:FF:000022">
    <property type="entry name" value="Ribosomal RNA small subunit methyltransferase B"/>
    <property type="match status" value="1"/>
</dbReference>
<keyword evidence="9 14" id="KW-0949">S-adenosyl-L-methionine</keyword>
<dbReference type="Gene3D" id="1.10.940.10">
    <property type="entry name" value="NusB-like"/>
    <property type="match status" value="1"/>
</dbReference>
<dbReference type="GO" id="GO:0006355">
    <property type="term" value="P:regulation of DNA-templated transcription"/>
    <property type="evidence" value="ECO:0007669"/>
    <property type="project" value="InterPro"/>
</dbReference>
<accession>A0A1D7QW88</accession>
<gene>
    <name evidence="16" type="primary">rsmB</name>
    <name evidence="16" type="ORF">BBEV_1877</name>
</gene>
<dbReference type="PROSITE" id="PS51686">
    <property type="entry name" value="SAM_MT_RSMB_NOP"/>
    <property type="match status" value="1"/>
</dbReference>
<evidence type="ECO:0000256" key="1">
    <source>
        <dbReference type="ARBA" id="ARBA00002724"/>
    </source>
</evidence>
<evidence type="ECO:0000313" key="17">
    <source>
        <dbReference type="Proteomes" id="UP000094463"/>
    </source>
</evidence>
<comment type="catalytic activity">
    <reaction evidence="13">
        <text>cytidine(967) in 16S rRNA + S-adenosyl-L-methionine = 5-methylcytidine(967) in 16S rRNA + S-adenosyl-L-homocysteine + H(+)</text>
        <dbReference type="Rhea" id="RHEA:42748"/>
        <dbReference type="Rhea" id="RHEA-COMP:10219"/>
        <dbReference type="Rhea" id="RHEA-COMP:10220"/>
        <dbReference type="ChEBI" id="CHEBI:15378"/>
        <dbReference type="ChEBI" id="CHEBI:57856"/>
        <dbReference type="ChEBI" id="CHEBI:59789"/>
        <dbReference type="ChEBI" id="CHEBI:74483"/>
        <dbReference type="ChEBI" id="CHEBI:82748"/>
        <dbReference type="EC" id="2.1.1.176"/>
    </reaction>
</comment>
<dbReference type="GO" id="GO:0008649">
    <property type="term" value="F:rRNA methyltransferase activity"/>
    <property type="evidence" value="ECO:0007669"/>
    <property type="project" value="InterPro"/>
</dbReference>
<dbReference type="KEGG" id="bbev:BBEV_1877"/>
<dbReference type="EMBL" id="CP012502">
    <property type="protein sequence ID" value="AOM83238.1"/>
    <property type="molecule type" value="Genomic_DNA"/>
</dbReference>
<feature type="domain" description="SAM-dependent MTase RsmB/NOP-type" evidence="15">
    <location>
        <begin position="175"/>
        <end position="453"/>
    </location>
</feature>
<dbReference type="InterPro" id="IPR029063">
    <property type="entry name" value="SAM-dependent_MTases_sf"/>
</dbReference>
<evidence type="ECO:0000256" key="14">
    <source>
        <dbReference type="PROSITE-ProRule" id="PRU01023"/>
    </source>
</evidence>
<dbReference type="NCBIfam" id="NF011494">
    <property type="entry name" value="PRK14902.1"/>
    <property type="match status" value="1"/>
</dbReference>
<dbReference type="GO" id="GO:0003723">
    <property type="term" value="F:RNA binding"/>
    <property type="evidence" value="ECO:0007669"/>
    <property type="project" value="UniProtKB-UniRule"/>
</dbReference>
<evidence type="ECO:0000256" key="3">
    <source>
        <dbReference type="ARBA" id="ARBA00007494"/>
    </source>
</evidence>
<dbReference type="Proteomes" id="UP000094463">
    <property type="component" value="Chromosome"/>
</dbReference>
<feature type="binding site" evidence="14">
    <location>
        <position position="288"/>
    </location>
    <ligand>
        <name>S-adenosyl-L-methionine</name>
        <dbReference type="ChEBI" id="CHEBI:59789"/>
    </ligand>
</feature>
<dbReference type="PRINTS" id="PR02008">
    <property type="entry name" value="RCMTFAMILY"/>
</dbReference>
<dbReference type="NCBIfam" id="TIGR00563">
    <property type="entry name" value="rsmB"/>
    <property type="match status" value="1"/>
</dbReference>
<dbReference type="FunFam" id="1.10.940.10:FF:000006">
    <property type="entry name" value="16S rRNA (Cytosine(967)-C(5))-methyltransferase RsmB"/>
    <property type="match status" value="1"/>
</dbReference>
<dbReference type="Pfam" id="PF01029">
    <property type="entry name" value="NusB"/>
    <property type="match status" value="1"/>
</dbReference>
<dbReference type="Gene3D" id="3.30.70.1170">
    <property type="entry name" value="Sun protein, domain 3"/>
    <property type="match status" value="1"/>
</dbReference>
<evidence type="ECO:0000256" key="9">
    <source>
        <dbReference type="ARBA" id="ARBA00022691"/>
    </source>
</evidence>
<dbReference type="FunFam" id="3.30.70.1170:FF:000003">
    <property type="entry name" value="16S rRNA (Cytosine(967)-C(5))-methyltransferase RsmB"/>
    <property type="match status" value="1"/>
</dbReference>
<dbReference type="CDD" id="cd02440">
    <property type="entry name" value="AdoMet_MTases"/>
    <property type="match status" value="1"/>
</dbReference>
<protein>
    <recommendedName>
        <fullName evidence="4">16S rRNA (cytosine(967)-C(5))-methyltransferase</fullName>
        <ecNumber evidence="4">2.1.1.176</ecNumber>
    </recommendedName>
    <alternativeName>
        <fullName evidence="11">16S rRNA m5C967 methyltransferase</fullName>
    </alternativeName>
    <alternativeName>
        <fullName evidence="12">rRNA (cytosine-C(5)-)-methyltransferase RsmB</fullName>
    </alternativeName>
</protein>
<keyword evidence="17" id="KW-1185">Reference proteome</keyword>
<evidence type="ECO:0000256" key="6">
    <source>
        <dbReference type="ARBA" id="ARBA00022552"/>
    </source>
</evidence>
<dbReference type="InterPro" id="IPR018314">
    <property type="entry name" value="RsmB/NOL1/NOP2-like_CS"/>
</dbReference>
<evidence type="ECO:0000256" key="12">
    <source>
        <dbReference type="ARBA" id="ARBA00031088"/>
    </source>
</evidence>
<reference evidence="16 17" key="1">
    <citation type="submission" date="2015-08" db="EMBL/GenBank/DDBJ databases">
        <title>The complete genome sequence of Bacillus beveridgei MLTeJB.</title>
        <authorList>
            <person name="Hanson T.E."/>
            <person name="Mesa C."/>
            <person name="Basesman S.M."/>
            <person name="Oremland R.S."/>
        </authorList>
    </citation>
    <scope>NUCLEOTIDE SEQUENCE [LARGE SCALE GENOMIC DNA]</scope>
    <source>
        <strain evidence="16 17">MLTeJB</strain>
    </source>
</reference>
<comment type="function">
    <text evidence="1">Specifically methylates the cytosine at position 967 (m5C967) of 16S rRNA.</text>
</comment>
<dbReference type="InterPro" id="IPR006027">
    <property type="entry name" value="NusB_RsmB_TIM44"/>
</dbReference>
<keyword evidence="6" id="KW-0698">rRNA processing</keyword>
<comment type="similarity">
    <text evidence="3 14">Belongs to the class I-like SAM-binding methyltransferase superfamily. RsmB/NOP family.</text>
</comment>
<dbReference type="InterPro" id="IPR054728">
    <property type="entry name" value="RsmB-like_ferredoxin"/>
</dbReference>
<dbReference type="InterPro" id="IPR023267">
    <property type="entry name" value="RCMT"/>
</dbReference>
<organism evidence="16 17">
    <name type="scientific">Salisediminibacterium beveridgei</name>
    <dbReference type="NCBI Taxonomy" id="632773"/>
    <lineage>
        <taxon>Bacteria</taxon>
        <taxon>Bacillati</taxon>
        <taxon>Bacillota</taxon>
        <taxon>Bacilli</taxon>
        <taxon>Bacillales</taxon>
        <taxon>Bacillaceae</taxon>
        <taxon>Salisediminibacterium</taxon>
    </lineage>
</organism>
<evidence type="ECO:0000256" key="4">
    <source>
        <dbReference type="ARBA" id="ARBA00012140"/>
    </source>
</evidence>
<dbReference type="AlphaFoldDB" id="A0A1D7QW88"/>
<dbReference type="Gene3D" id="3.40.50.150">
    <property type="entry name" value="Vaccinia Virus protein VP39"/>
    <property type="match status" value="1"/>
</dbReference>
<keyword evidence="5" id="KW-0963">Cytoplasm</keyword>
<dbReference type="SUPFAM" id="SSF53335">
    <property type="entry name" value="S-adenosyl-L-methionine-dependent methyltransferases"/>
    <property type="match status" value="1"/>
</dbReference>
<evidence type="ECO:0000259" key="15">
    <source>
        <dbReference type="PROSITE" id="PS51686"/>
    </source>
</evidence>
<evidence type="ECO:0000256" key="11">
    <source>
        <dbReference type="ARBA" id="ARBA00030399"/>
    </source>
</evidence>
<dbReference type="GO" id="GO:0005737">
    <property type="term" value="C:cytoplasm"/>
    <property type="evidence" value="ECO:0007669"/>
    <property type="project" value="UniProtKB-SubCell"/>
</dbReference>
<dbReference type="InterPro" id="IPR001678">
    <property type="entry name" value="MeTrfase_RsmB-F_NOP2_dom"/>
</dbReference>
<dbReference type="PANTHER" id="PTHR22807:SF53">
    <property type="entry name" value="RIBOSOMAL RNA SMALL SUBUNIT METHYLTRANSFERASE B-RELATED"/>
    <property type="match status" value="1"/>
</dbReference>
<dbReference type="InterPro" id="IPR035926">
    <property type="entry name" value="NusB-like_sf"/>
</dbReference>
<dbReference type="EC" id="2.1.1.176" evidence="4"/>
<name>A0A1D7QW88_9BACI</name>
<dbReference type="Pfam" id="PF01189">
    <property type="entry name" value="Methyltr_RsmB-F"/>
    <property type="match status" value="1"/>
</dbReference>
<proteinExistence type="inferred from homology"/>
<keyword evidence="10 14" id="KW-0694">RNA-binding</keyword>
<dbReference type="OrthoDB" id="9810297at2"/>
<dbReference type="InterPro" id="IPR049560">
    <property type="entry name" value="MeTrfase_RsmB-F_NOP2_cat"/>
</dbReference>
<feature type="binding site" evidence="14">
    <location>
        <position position="315"/>
    </location>
    <ligand>
        <name>S-adenosyl-L-methionine</name>
        <dbReference type="ChEBI" id="CHEBI:59789"/>
    </ligand>
</feature>
<dbReference type="PANTHER" id="PTHR22807">
    <property type="entry name" value="NOP2 YEAST -RELATED NOL1/NOP2/FMU SUN DOMAIN-CONTAINING"/>
    <property type="match status" value="1"/>
</dbReference>